<evidence type="ECO:0000313" key="2">
    <source>
        <dbReference type="Proteomes" id="UP000254821"/>
    </source>
</evidence>
<name>A0A377PG17_HAFAL</name>
<dbReference type="EMBL" id="UGHP01000001">
    <property type="protein sequence ID" value="STQ79245.1"/>
    <property type="molecule type" value="Genomic_DNA"/>
</dbReference>
<accession>A0A377PG17</accession>
<proteinExistence type="predicted"/>
<dbReference type="AlphaFoldDB" id="A0A377PG17"/>
<dbReference type="Proteomes" id="UP000254821">
    <property type="component" value="Unassembled WGS sequence"/>
</dbReference>
<sequence length="54" mass="6167">MASGVAGWTTVEFPDQKIVMRRDKAEELMKALKRAIDYVDAGIEHPNSCFFYDD</sequence>
<reference evidence="1 2" key="1">
    <citation type="submission" date="2018-06" db="EMBL/GenBank/DDBJ databases">
        <authorList>
            <consortium name="Pathogen Informatics"/>
            <person name="Doyle S."/>
        </authorList>
    </citation>
    <scope>NUCLEOTIDE SEQUENCE [LARGE SCALE GENOMIC DNA]</scope>
    <source>
        <strain evidence="1 2">NCTC8105</strain>
    </source>
</reference>
<evidence type="ECO:0000313" key="1">
    <source>
        <dbReference type="EMBL" id="STQ79245.1"/>
    </source>
</evidence>
<gene>
    <name evidence="1" type="ORF">NCTC8105_01315</name>
</gene>
<protein>
    <submittedName>
        <fullName evidence="1">Uncharacterized protein</fullName>
    </submittedName>
</protein>
<organism evidence="1 2">
    <name type="scientific">Hafnia alvei</name>
    <dbReference type="NCBI Taxonomy" id="569"/>
    <lineage>
        <taxon>Bacteria</taxon>
        <taxon>Pseudomonadati</taxon>
        <taxon>Pseudomonadota</taxon>
        <taxon>Gammaproteobacteria</taxon>
        <taxon>Enterobacterales</taxon>
        <taxon>Hafniaceae</taxon>
        <taxon>Hafnia</taxon>
    </lineage>
</organism>